<protein>
    <submittedName>
        <fullName evidence="2">Uncharacterized protein</fullName>
    </submittedName>
</protein>
<name>A0A834I485_RHYFE</name>
<dbReference type="AlphaFoldDB" id="A0A834I485"/>
<sequence length="75" mass="8105">MINRGEGNKLSQTSSPIRDRGPIASSLGTSSAPEPAALPSRRKFPRAPHNENMSHQTPPISVVNCKIMPVRMVTV</sequence>
<dbReference type="Proteomes" id="UP000625711">
    <property type="component" value="Unassembled WGS sequence"/>
</dbReference>
<dbReference type="EMBL" id="JAACXV010013339">
    <property type="protein sequence ID" value="KAF7273669.1"/>
    <property type="molecule type" value="Genomic_DNA"/>
</dbReference>
<evidence type="ECO:0000256" key="1">
    <source>
        <dbReference type="SAM" id="MobiDB-lite"/>
    </source>
</evidence>
<organism evidence="2 3">
    <name type="scientific">Rhynchophorus ferrugineus</name>
    <name type="common">Red palm weevil</name>
    <name type="synonym">Curculio ferrugineus</name>
    <dbReference type="NCBI Taxonomy" id="354439"/>
    <lineage>
        <taxon>Eukaryota</taxon>
        <taxon>Metazoa</taxon>
        <taxon>Ecdysozoa</taxon>
        <taxon>Arthropoda</taxon>
        <taxon>Hexapoda</taxon>
        <taxon>Insecta</taxon>
        <taxon>Pterygota</taxon>
        <taxon>Neoptera</taxon>
        <taxon>Endopterygota</taxon>
        <taxon>Coleoptera</taxon>
        <taxon>Polyphaga</taxon>
        <taxon>Cucujiformia</taxon>
        <taxon>Curculionidae</taxon>
        <taxon>Dryophthorinae</taxon>
        <taxon>Rhynchophorus</taxon>
    </lineage>
</organism>
<comment type="caution">
    <text evidence="2">The sequence shown here is derived from an EMBL/GenBank/DDBJ whole genome shotgun (WGS) entry which is preliminary data.</text>
</comment>
<gene>
    <name evidence="2" type="ORF">GWI33_013616</name>
</gene>
<keyword evidence="3" id="KW-1185">Reference proteome</keyword>
<feature type="region of interest" description="Disordered" evidence="1">
    <location>
        <begin position="1"/>
        <end position="59"/>
    </location>
</feature>
<evidence type="ECO:0000313" key="3">
    <source>
        <dbReference type="Proteomes" id="UP000625711"/>
    </source>
</evidence>
<reference evidence="2" key="1">
    <citation type="submission" date="2020-08" db="EMBL/GenBank/DDBJ databases">
        <title>Genome sequencing and assembly of the red palm weevil Rhynchophorus ferrugineus.</title>
        <authorList>
            <person name="Dias G.B."/>
            <person name="Bergman C.M."/>
            <person name="Manee M."/>
        </authorList>
    </citation>
    <scope>NUCLEOTIDE SEQUENCE</scope>
    <source>
        <strain evidence="2">AA-2017</strain>
        <tissue evidence="2">Whole larva</tissue>
    </source>
</reference>
<proteinExistence type="predicted"/>
<accession>A0A834I485</accession>
<evidence type="ECO:0000313" key="2">
    <source>
        <dbReference type="EMBL" id="KAF7273669.1"/>
    </source>
</evidence>